<gene>
    <name evidence="3" type="primary">20203073</name>
    <name evidence="2" type="ORF">HELRODRAFT_170099</name>
</gene>
<keyword evidence="4" id="KW-1185">Reference proteome</keyword>
<name>T1F2M4_HELRO</name>
<organism evidence="3 4">
    <name type="scientific">Helobdella robusta</name>
    <name type="common">Californian leech</name>
    <dbReference type="NCBI Taxonomy" id="6412"/>
    <lineage>
        <taxon>Eukaryota</taxon>
        <taxon>Metazoa</taxon>
        <taxon>Spiralia</taxon>
        <taxon>Lophotrochozoa</taxon>
        <taxon>Annelida</taxon>
        <taxon>Clitellata</taxon>
        <taxon>Hirudinea</taxon>
        <taxon>Rhynchobdellida</taxon>
        <taxon>Glossiphoniidae</taxon>
        <taxon>Helobdella</taxon>
    </lineage>
</organism>
<evidence type="ECO:0000313" key="4">
    <source>
        <dbReference type="Proteomes" id="UP000015101"/>
    </source>
</evidence>
<dbReference type="RefSeq" id="XP_009014166.1">
    <property type="nucleotide sequence ID" value="XM_009015918.1"/>
</dbReference>
<dbReference type="EMBL" id="KB096183">
    <property type="protein sequence ID" value="ESO07555.1"/>
    <property type="molecule type" value="Genomic_DNA"/>
</dbReference>
<evidence type="ECO:0000313" key="3">
    <source>
        <dbReference type="EnsemblMetazoa" id="HelroP170099"/>
    </source>
</evidence>
<feature type="domain" description="Ricin B lectin" evidence="1">
    <location>
        <begin position="19"/>
        <end position="140"/>
    </location>
</feature>
<dbReference type="GeneID" id="20203073"/>
<dbReference type="KEGG" id="hro:HELRODRAFT_170099"/>
<dbReference type="Pfam" id="PF00652">
    <property type="entry name" value="Ricin_B_lectin"/>
    <property type="match status" value="1"/>
</dbReference>
<dbReference type="InParanoid" id="T1F2M4"/>
<dbReference type="Gene3D" id="2.80.10.50">
    <property type="match status" value="2"/>
</dbReference>
<dbReference type="PROSITE" id="PS50231">
    <property type="entry name" value="RICIN_B_LECTIN"/>
    <property type="match status" value="1"/>
</dbReference>
<dbReference type="InterPro" id="IPR035992">
    <property type="entry name" value="Ricin_B-like_lectins"/>
</dbReference>
<proteinExistence type="predicted"/>
<reference evidence="3" key="3">
    <citation type="submission" date="2015-06" db="UniProtKB">
        <authorList>
            <consortium name="EnsemblMetazoa"/>
        </authorList>
    </citation>
    <scope>IDENTIFICATION</scope>
</reference>
<protein>
    <recommendedName>
        <fullName evidence="1">Ricin B lectin domain-containing protein</fullName>
    </recommendedName>
</protein>
<dbReference type="CDD" id="cd23449">
    <property type="entry name" value="beta-trefoil_Ricin_EW29-like"/>
    <property type="match status" value="2"/>
</dbReference>
<evidence type="ECO:0000259" key="1">
    <source>
        <dbReference type="SMART" id="SM00458"/>
    </source>
</evidence>
<dbReference type="EMBL" id="AMQM01003473">
    <property type="status" value="NOT_ANNOTATED_CDS"/>
    <property type="molecule type" value="Genomic_DNA"/>
</dbReference>
<dbReference type="AlphaFoldDB" id="T1F2M4"/>
<dbReference type="HOGENOM" id="CLU_091123_0_0_1"/>
<dbReference type="EnsemblMetazoa" id="HelroT170099">
    <property type="protein sequence ID" value="HelroP170099"/>
    <property type="gene ID" value="HelroG170099"/>
</dbReference>
<sequence length="287" mass="32228">MFNQTGNSSAAVVFSTQAGQYYLIKSQLNGQCLDVSKAGGDGSKVIVFKKHGKPNQLWYDHDATGTIRSKCNDLCLEIKGHLLLVKAFESGNPNQQWQRHDKLIRNRLNHNQVIEILNSTTGDVGENNLNNEKNQLWDFEYVPSAGPAPQTVFKRSDEYYIVSEKNGKVLDIIDAPKKDKKSVIPTLVVHNKQYPPPKSQLWYTDELSGFIHSALNDAVFVDLGAVNLVMATYKVHKDYQWKLDGKKIVNGAGLVLDIRGDTDKDGANLCAYKYNGQPNQHWLIIRV</sequence>
<reference evidence="2 4" key="2">
    <citation type="journal article" date="2013" name="Nature">
        <title>Insights into bilaterian evolution from three spiralian genomes.</title>
        <authorList>
            <person name="Simakov O."/>
            <person name="Marletaz F."/>
            <person name="Cho S.J."/>
            <person name="Edsinger-Gonzales E."/>
            <person name="Havlak P."/>
            <person name="Hellsten U."/>
            <person name="Kuo D.H."/>
            <person name="Larsson T."/>
            <person name="Lv J."/>
            <person name="Arendt D."/>
            <person name="Savage R."/>
            <person name="Osoegawa K."/>
            <person name="de Jong P."/>
            <person name="Grimwood J."/>
            <person name="Chapman J.A."/>
            <person name="Shapiro H."/>
            <person name="Aerts A."/>
            <person name="Otillar R.P."/>
            <person name="Terry A.Y."/>
            <person name="Boore J.L."/>
            <person name="Grigoriev I.V."/>
            <person name="Lindberg D.R."/>
            <person name="Seaver E.C."/>
            <person name="Weisblat D.A."/>
            <person name="Putnam N.H."/>
            <person name="Rokhsar D.S."/>
        </authorList>
    </citation>
    <scope>NUCLEOTIDE SEQUENCE</scope>
</reference>
<dbReference type="OrthoDB" id="9895617at2759"/>
<dbReference type="InterPro" id="IPR000772">
    <property type="entry name" value="Ricin_B_lectin"/>
</dbReference>
<reference evidence="4" key="1">
    <citation type="submission" date="2012-12" db="EMBL/GenBank/DDBJ databases">
        <authorList>
            <person name="Hellsten U."/>
            <person name="Grimwood J."/>
            <person name="Chapman J.A."/>
            <person name="Shapiro H."/>
            <person name="Aerts A."/>
            <person name="Otillar R.P."/>
            <person name="Terry A.Y."/>
            <person name="Boore J.L."/>
            <person name="Simakov O."/>
            <person name="Marletaz F."/>
            <person name="Cho S.-J."/>
            <person name="Edsinger-Gonzales E."/>
            <person name="Havlak P."/>
            <person name="Kuo D.-H."/>
            <person name="Larsson T."/>
            <person name="Lv J."/>
            <person name="Arendt D."/>
            <person name="Savage R."/>
            <person name="Osoegawa K."/>
            <person name="de Jong P."/>
            <person name="Lindberg D.R."/>
            <person name="Seaver E.C."/>
            <person name="Weisblat D.A."/>
            <person name="Putnam N.H."/>
            <person name="Grigoriev I.V."/>
            <person name="Rokhsar D.S."/>
        </authorList>
    </citation>
    <scope>NUCLEOTIDE SEQUENCE</scope>
</reference>
<feature type="domain" description="Ricin B lectin" evidence="1">
    <location>
        <begin position="156"/>
        <end position="285"/>
    </location>
</feature>
<dbReference type="SMART" id="SM00458">
    <property type="entry name" value="RICIN"/>
    <property type="match status" value="2"/>
</dbReference>
<dbReference type="SUPFAM" id="SSF50370">
    <property type="entry name" value="Ricin B-like lectins"/>
    <property type="match status" value="2"/>
</dbReference>
<evidence type="ECO:0000313" key="2">
    <source>
        <dbReference type="EMBL" id="ESO07555.1"/>
    </source>
</evidence>
<accession>T1F2M4</accession>
<dbReference type="Proteomes" id="UP000015101">
    <property type="component" value="Unassembled WGS sequence"/>
</dbReference>
<dbReference type="CTD" id="20203073"/>